<dbReference type="Pfam" id="PF05592">
    <property type="entry name" value="Bac_rhamnosid"/>
    <property type="match status" value="1"/>
</dbReference>
<evidence type="ECO:0000256" key="1">
    <source>
        <dbReference type="ARBA" id="ARBA00001445"/>
    </source>
</evidence>
<dbReference type="KEGG" id="bmei:Spa11_26600"/>
<dbReference type="Gene3D" id="1.50.10.10">
    <property type="match status" value="1"/>
</dbReference>
<gene>
    <name evidence="9" type="ORF">Spa11_26600</name>
</gene>
<dbReference type="InterPro" id="IPR016007">
    <property type="entry name" value="Alpha_rhamnosid"/>
</dbReference>
<dbReference type="Pfam" id="PF17390">
    <property type="entry name" value="Bac_rhamnosid_C"/>
    <property type="match status" value="1"/>
</dbReference>
<dbReference type="Pfam" id="PF17389">
    <property type="entry name" value="Bac_rhamnosid6H"/>
    <property type="match status" value="1"/>
</dbReference>
<dbReference type="Gene3D" id="2.60.420.10">
    <property type="entry name" value="Maltose phosphorylase, domain 3"/>
    <property type="match status" value="1"/>
</dbReference>
<dbReference type="Gene3D" id="2.60.40.10">
    <property type="entry name" value="Immunoglobulins"/>
    <property type="match status" value="1"/>
</dbReference>
<feature type="domain" description="Alpha-L-rhamnosidase concanavalin-like" evidence="5">
    <location>
        <begin position="521"/>
        <end position="620"/>
    </location>
</feature>
<dbReference type="InterPro" id="IPR008979">
    <property type="entry name" value="Galactose-bd-like_sf"/>
</dbReference>
<keyword evidence="10" id="KW-1185">Reference proteome</keyword>
<dbReference type="GO" id="GO:0005975">
    <property type="term" value="P:carbohydrate metabolic process"/>
    <property type="evidence" value="ECO:0007669"/>
    <property type="project" value="InterPro"/>
</dbReference>
<dbReference type="InterPro" id="IPR013737">
    <property type="entry name" value="Bac_rhamnosid_N"/>
</dbReference>
<dbReference type="EC" id="3.2.1.40" evidence="2"/>
<evidence type="ECO:0000259" key="8">
    <source>
        <dbReference type="Pfam" id="PF17390"/>
    </source>
</evidence>
<protein>
    <recommendedName>
        <fullName evidence="2">alpha-L-rhamnosidase</fullName>
        <ecNumber evidence="2">3.2.1.40</ecNumber>
    </recommendedName>
</protein>
<keyword evidence="4" id="KW-0732">Signal</keyword>
<dbReference type="InterPro" id="IPR035398">
    <property type="entry name" value="Bac_rhamnosid_C"/>
</dbReference>
<dbReference type="InterPro" id="IPR008902">
    <property type="entry name" value="Rhamnosid_concanavalin"/>
</dbReference>
<evidence type="ECO:0000259" key="7">
    <source>
        <dbReference type="Pfam" id="PF17389"/>
    </source>
</evidence>
<dbReference type="GO" id="GO:0030596">
    <property type="term" value="F:alpha-L-rhamnosidase activity"/>
    <property type="evidence" value="ECO:0007669"/>
    <property type="project" value="UniProtKB-EC"/>
</dbReference>
<dbReference type="AlphaFoldDB" id="A0A518K9I7"/>
<name>A0A518K9I7_9BACT</name>
<evidence type="ECO:0000313" key="9">
    <source>
        <dbReference type="EMBL" id="QDV74457.1"/>
    </source>
</evidence>
<feature type="domain" description="Alpha-L-rhamnosidase C-terminal" evidence="8">
    <location>
        <begin position="972"/>
        <end position="1048"/>
    </location>
</feature>
<evidence type="ECO:0000256" key="3">
    <source>
        <dbReference type="ARBA" id="ARBA00022801"/>
    </source>
</evidence>
<dbReference type="EMBL" id="CP036349">
    <property type="protein sequence ID" value="QDV74457.1"/>
    <property type="molecule type" value="Genomic_DNA"/>
</dbReference>
<sequence precursor="true">MPIRYSLMIALAVVAALTVGATAIEVQTLRCEQLNNPHGIDTPAPRLSWTCRSKTRGDKQTAYRVLVATTAEKLATGAGDVWDSGKVESDDSVLVLYGGRLLRSHERLYWKVRVWDAAGEPSAWSDPADWLMGVLGEQRWNAQSWEAQWIGKPVPDRERFLSDAQWIWFDEGDPRKSAPLGHRWFRRTFELPAQAIVTGAVFRITADDQVDIYLNGRLMGSRSGHTSLKELDVTHLLRAGRNVIAARAENRGNAPNPAGMVAWLQAELADGSKVTVTSDRDWRSHNEEVAGWERFDFDDGAWPAARVLAEVGAEPWGQVRYAESRRLPARYLRKEFKLGKPVVRATVSFAGLGLSELFANGERVGDQVMSPAMSQYPERVYYITRDVTDALRQGDNALGVTLGNGRFYSPRSDVYAGMPNYGSPTLLLRLTVKHPDGTTTVVTSDDSWRLTDEGPIRANNEYDGESYDARRELGDWSNAGYDDSEWASAQRLDPPTKRVVAEPIAPMRVTETLPAIAMTEPKPGVYVFDLGQNMVGWARLRVSGPEGTRVQLRHAERLTADGELYVENLRGAKATDDYTLRGGGEEVWEPCFTLHGFRYVEVTGYPGRPELSAIEGRVVHDDMEPVGEFECANGIVNQVYRNAVWGIRGNYRTVPTDCPQRDERQGWLGDRLETARSESYAYDVAAFYRKWLADIRDSQKENGSLPDIAPVHWPRYSDNVVWPSTSVLLPGILYEQYGDLRPIAEQYECNTRWIDHMASYMRDDGLIARDSYGDWCVPPESPELIHSRDPARITDTTFLASVFFYYDLKLMEHHAWLLERSRDVVRFNRMAAELGEAINRAYYDSKASQYSNGTQTSSVLPLAFGLAPQGEAEALVATLARHVDERDSRAIATGLVGAQFLCRTLTDNGRSDLAFAIASREEYPSWGYMANQGATTIWELWNGDTADPAMNSGNHVMLIGDLVTWLYEDLAGIAADPSAPGFRRIQMRPQMVEGLDWARASFQSPYGRIESDWRRDGDTLRWRIVVPPGATALAHLPTADESAVTESGKPVAEVAEITDARLVDGRVVVDVASGSYEFAVREP</sequence>
<dbReference type="RefSeq" id="WP_145112874.1">
    <property type="nucleotide sequence ID" value="NZ_CP036349.1"/>
</dbReference>
<dbReference type="PANTHER" id="PTHR33307:SF6">
    <property type="entry name" value="ALPHA-RHAMNOSIDASE (EUROFUNG)-RELATED"/>
    <property type="match status" value="1"/>
</dbReference>
<evidence type="ECO:0000259" key="6">
    <source>
        <dbReference type="Pfam" id="PF08531"/>
    </source>
</evidence>
<evidence type="ECO:0000259" key="5">
    <source>
        <dbReference type="Pfam" id="PF05592"/>
    </source>
</evidence>
<feature type="domain" description="Alpha-L-rhamnosidase six-hairpin glycosidase" evidence="7">
    <location>
        <begin position="626"/>
        <end position="969"/>
    </location>
</feature>
<dbReference type="PIRSF" id="PIRSF010631">
    <property type="entry name" value="A-rhamnsds"/>
    <property type="match status" value="1"/>
</dbReference>
<feature type="chain" id="PRO_5021742704" description="alpha-L-rhamnosidase" evidence="4">
    <location>
        <begin position="24"/>
        <end position="1083"/>
    </location>
</feature>
<dbReference type="PANTHER" id="PTHR33307">
    <property type="entry name" value="ALPHA-RHAMNOSIDASE (EUROFUNG)"/>
    <property type="match status" value="1"/>
</dbReference>
<feature type="domain" description="Bacterial alpha-L-rhamnosidase N-terminal" evidence="6">
    <location>
        <begin position="341"/>
        <end position="511"/>
    </location>
</feature>
<accession>A0A518K9I7</accession>
<comment type="catalytic activity">
    <reaction evidence="1">
        <text>Hydrolysis of terminal non-reducing alpha-L-rhamnose residues in alpha-L-rhamnosides.</text>
        <dbReference type="EC" id="3.2.1.40"/>
    </reaction>
</comment>
<dbReference type="Proteomes" id="UP000316426">
    <property type="component" value="Chromosome"/>
</dbReference>
<dbReference type="InterPro" id="IPR013783">
    <property type="entry name" value="Ig-like_fold"/>
</dbReference>
<dbReference type="InterPro" id="IPR008928">
    <property type="entry name" value="6-hairpin_glycosidase_sf"/>
</dbReference>
<dbReference type="Pfam" id="PF25788">
    <property type="entry name" value="Ig_Rha78A_N"/>
    <property type="match status" value="1"/>
</dbReference>
<dbReference type="Pfam" id="PF08531">
    <property type="entry name" value="Bac_rhamnosid_N"/>
    <property type="match status" value="1"/>
</dbReference>
<dbReference type="SUPFAM" id="SSF48208">
    <property type="entry name" value="Six-hairpin glycosidases"/>
    <property type="match status" value="1"/>
</dbReference>
<evidence type="ECO:0000256" key="2">
    <source>
        <dbReference type="ARBA" id="ARBA00012652"/>
    </source>
</evidence>
<dbReference type="InterPro" id="IPR012341">
    <property type="entry name" value="6hp_glycosidase-like_sf"/>
</dbReference>
<organism evidence="9 10">
    <name type="scientific">Botrimarina mediterranea</name>
    <dbReference type="NCBI Taxonomy" id="2528022"/>
    <lineage>
        <taxon>Bacteria</taxon>
        <taxon>Pseudomonadati</taxon>
        <taxon>Planctomycetota</taxon>
        <taxon>Planctomycetia</taxon>
        <taxon>Pirellulales</taxon>
        <taxon>Lacipirellulaceae</taxon>
        <taxon>Botrimarina</taxon>
    </lineage>
</organism>
<proteinExistence type="predicted"/>
<keyword evidence="3" id="KW-0378">Hydrolase</keyword>
<evidence type="ECO:0000313" key="10">
    <source>
        <dbReference type="Proteomes" id="UP000316426"/>
    </source>
</evidence>
<reference evidence="9 10" key="1">
    <citation type="submission" date="2019-02" db="EMBL/GenBank/DDBJ databases">
        <title>Deep-cultivation of Planctomycetes and their phenomic and genomic characterization uncovers novel biology.</title>
        <authorList>
            <person name="Wiegand S."/>
            <person name="Jogler M."/>
            <person name="Boedeker C."/>
            <person name="Pinto D."/>
            <person name="Vollmers J."/>
            <person name="Rivas-Marin E."/>
            <person name="Kohn T."/>
            <person name="Peeters S.H."/>
            <person name="Heuer A."/>
            <person name="Rast P."/>
            <person name="Oberbeckmann S."/>
            <person name="Bunk B."/>
            <person name="Jeske O."/>
            <person name="Meyerdierks A."/>
            <person name="Storesund J.E."/>
            <person name="Kallscheuer N."/>
            <person name="Luecker S."/>
            <person name="Lage O.M."/>
            <person name="Pohl T."/>
            <person name="Merkel B.J."/>
            <person name="Hornburger P."/>
            <person name="Mueller R.-W."/>
            <person name="Bruemmer F."/>
            <person name="Labrenz M."/>
            <person name="Spormann A.M."/>
            <person name="Op den Camp H."/>
            <person name="Overmann J."/>
            <person name="Amann R."/>
            <person name="Jetten M.S.M."/>
            <person name="Mascher T."/>
            <person name="Medema M.H."/>
            <person name="Devos D.P."/>
            <person name="Kaster A.-K."/>
            <person name="Ovreas L."/>
            <person name="Rohde M."/>
            <person name="Galperin M.Y."/>
            <person name="Jogler C."/>
        </authorList>
    </citation>
    <scope>NUCLEOTIDE SEQUENCE [LARGE SCALE GENOMIC DNA]</scope>
    <source>
        <strain evidence="9 10">Spa11</strain>
    </source>
</reference>
<feature type="signal peptide" evidence="4">
    <location>
        <begin position="1"/>
        <end position="23"/>
    </location>
</feature>
<dbReference type="Gene3D" id="2.60.120.260">
    <property type="entry name" value="Galactose-binding domain-like"/>
    <property type="match status" value="3"/>
</dbReference>
<evidence type="ECO:0000256" key="4">
    <source>
        <dbReference type="SAM" id="SignalP"/>
    </source>
</evidence>
<dbReference type="SUPFAM" id="SSF49785">
    <property type="entry name" value="Galactose-binding domain-like"/>
    <property type="match status" value="2"/>
</dbReference>
<dbReference type="InterPro" id="IPR035396">
    <property type="entry name" value="Bac_rhamnosid6H"/>
</dbReference>